<dbReference type="AlphaFoldDB" id="A0A2T5K5U5"/>
<sequence length="308" mass="32183">MSTTAEQPDILAPRLAPDAGIFLCEARPMLRACLDSGVRRIFFVAPTGPRLLTLPAVQLICRGSRIPAAALSADELMLAPPCGLGSGALAVLVEPKPELGAFLARSGVATCTLTATAPEAVALQALAMALALLAEVGAMPEAEALLADLARLPAMLPAAVRAFDPEAAALAARLRGERYLIVTAPGSAWPVAHQFALDTLEKRLRIRARPVHASDFFHGTLELVEPGVSLLLVKGEDALRPLAERVERFVPRYTDRLWTVDAAAAELPGLAPQVRALASPVVLAALLGRVGAHLAPSGEPVPSPCVEA</sequence>
<dbReference type="EMBL" id="QAOT01000011">
    <property type="protein sequence ID" value="PTR17807.1"/>
    <property type="molecule type" value="Genomic_DNA"/>
</dbReference>
<dbReference type="SUPFAM" id="SSF53697">
    <property type="entry name" value="SIS domain"/>
    <property type="match status" value="1"/>
</dbReference>
<dbReference type="InterPro" id="IPR046348">
    <property type="entry name" value="SIS_dom_sf"/>
</dbReference>
<protein>
    <submittedName>
        <fullName evidence="1">Fructoselysine-6-phosphate deglycase</fullName>
    </submittedName>
</protein>
<dbReference type="Proteomes" id="UP000244060">
    <property type="component" value="Unassembled WGS sequence"/>
</dbReference>
<keyword evidence="2" id="KW-1185">Reference proteome</keyword>
<comment type="caution">
    <text evidence="1">The sequence shown here is derived from an EMBL/GenBank/DDBJ whole genome shotgun (WGS) entry which is preliminary data.</text>
</comment>
<reference evidence="1 2" key="1">
    <citation type="submission" date="2018-04" db="EMBL/GenBank/DDBJ databases">
        <title>Genomic Encyclopedia of Type Strains, Phase III (KMG-III): the genomes of soil and plant-associated and newly described type strains.</title>
        <authorList>
            <person name="Whitman W."/>
        </authorList>
    </citation>
    <scope>NUCLEOTIDE SEQUENCE [LARGE SCALE GENOMIC DNA]</scope>
    <source>
        <strain evidence="1 2">KA25</strain>
    </source>
</reference>
<dbReference type="GO" id="GO:1901135">
    <property type="term" value="P:carbohydrate derivative metabolic process"/>
    <property type="evidence" value="ECO:0007669"/>
    <property type="project" value="InterPro"/>
</dbReference>
<name>A0A2T5K5U5_9RHOB</name>
<evidence type="ECO:0000313" key="2">
    <source>
        <dbReference type="Proteomes" id="UP000244060"/>
    </source>
</evidence>
<organism evidence="1 2">
    <name type="scientific">Cereibacter azotoformans</name>
    <dbReference type="NCBI Taxonomy" id="43057"/>
    <lineage>
        <taxon>Bacteria</taxon>
        <taxon>Pseudomonadati</taxon>
        <taxon>Pseudomonadota</taxon>
        <taxon>Alphaproteobacteria</taxon>
        <taxon>Rhodobacterales</taxon>
        <taxon>Paracoccaceae</taxon>
        <taxon>Cereibacter</taxon>
    </lineage>
</organism>
<gene>
    <name evidence="1" type="ORF">C8J28_11194</name>
</gene>
<evidence type="ECO:0000313" key="1">
    <source>
        <dbReference type="EMBL" id="PTR17807.1"/>
    </source>
</evidence>
<dbReference type="RefSeq" id="WP_233864009.1">
    <property type="nucleotide sequence ID" value="NZ_CP090022.1"/>
</dbReference>
<dbReference type="GO" id="GO:0097367">
    <property type="term" value="F:carbohydrate derivative binding"/>
    <property type="evidence" value="ECO:0007669"/>
    <property type="project" value="InterPro"/>
</dbReference>
<dbReference type="Gene3D" id="3.40.50.10490">
    <property type="entry name" value="Glucose-6-phosphate isomerase like protein, domain 1"/>
    <property type="match status" value="1"/>
</dbReference>
<accession>A0A2T5K5U5</accession>
<proteinExistence type="predicted"/>